<reference evidence="1" key="4">
    <citation type="submission" date="2025-09" db="UniProtKB">
        <authorList>
            <consortium name="Ensembl"/>
        </authorList>
    </citation>
    <scope>IDENTIFICATION</scope>
    <source>
        <strain evidence="1">C57BL/6J</strain>
    </source>
</reference>
<dbReference type="Ensembl" id="ENSMUST00000218799.2">
    <property type="protein sequence ID" value="ENSMUSP00000151903.2"/>
    <property type="gene ID" value="ENSMUSG00000020993.10"/>
</dbReference>
<dbReference type="Antibodypedia" id="23365">
    <property type="antibodies" value="61 antibodies from 18 providers"/>
</dbReference>
<dbReference type="Gene3D" id="3.30.1380.20">
    <property type="entry name" value="Trafficking protein particle complex subunit 3"/>
    <property type="match status" value="1"/>
</dbReference>
<protein>
    <submittedName>
        <fullName evidence="1">Trafficking protein particle complex 6B</fullName>
    </submittedName>
</protein>
<dbReference type="ExpressionAtlas" id="A0A1W2P836">
    <property type="expression patterns" value="baseline and differential"/>
</dbReference>
<name>A0A1W2P836_MOUSE</name>
<evidence type="ECO:0000313" key="3">
    <source>
        <dbReference type="Proteomes" id="UP000000589"/>
    </source>
</evidence>
<evidence type="ECO:0007829" key="4">
    <source>
        <dbReference type="ProteomicsDB" id="A0A1W2P836"/>
    </source>
</evidence>
<dbReference type="MGI" id="MGI:1925482">
    <property type="gene designation" value="Trappc6b"/>
</dbReference>
<reference evidence="1" key="3">
    <citation type="submission" date="2025-08" db="UniProtKB">
        <authorList>
            <consortium name="Ensembl"/>
        </authorList>
    </citation>
    <scope>IDENTIFICATION</scope>
    <source>
        <strain evidence="1">C57BL/6J</strain>
    </source>
</reference>
<dbReference type="SUPFAM" id="SSF111126">
    <property type="entry name" value="Ligand-binding domain in the NO signalling and Golgi transport"/>
    <property type="match status" value="1"/>
</dbReference>
<accession>A0A1W2P836</accession>
<dbReference type="GeneTree" id="ENSGT00390000012948"/>
<reference evidence="1 3" key="1">
    <citation type="journal article" date="2009" name="PLoS Biol.">
        <title>Lineage-specific biology revealed by a finished genome assembly of the mouse.</title>
        <authorList>
            <consortium name="Mouse Genome Sequencing Consortium"/>
            <person name="Church D.M."/>
            <person name="Goodstadt L."/>
            <person name="Hillier L.W."/>
            <person name="Zody M.C."/>
            <person name="Goldstein S."/>
            <person name="She X."/>
            <person name="Bult C.J."/>
            <person name="Agarwala R."/>
            <person name="Cherry J.L."/>
            <person name="DiCuccio M."/>
            <person name="Hlavina W."/>
            <person name="Kapustin Y."/>
            <person name="Meric P."/>
            <person name="Maglott D."/>
            <person name="Birtle Z."/>
            <person name="Marques A.C."/>
            <person name="Graves T."/>
            <person name="Zhou S."/>
            <person name="Teague B."/>
            <person name="Potamousis K."/>
            <person name="Churas C."/>
            <person name="Place M."/>
            <person name="Herschleb J."/>
            <person name="Runnheim R."/>
            <person name="Forrest D."/>
            <person name="Amos-Landgraf J."/>
            <person name="Schwartz D.C."/>
            <person name="Cheng Z."/>
            <person name="Lindblad-Toh K."/>
            <person name="Eichler E.E."/>
            <person name="Ponting C.P."/>
        </authorList>
    </citation>
    <scope>NUCLEOTIDE SEQUENCE [LARGE SCALE GENOMIC DNA]</scope>
    <source>
        <strain evidence="1 3">C57BL/6J</strain>
    </source>
</reference>
<sequence length="50" mass="5474">MADEALFLLLHNEMVSGVYKSAEQGEVENGRCVTKLESMGFRVGQGLIES</sequence>
<dbReference type="SMR" id="A0A1W2P836"/>
<evidence type="ECO:0000313" key="2">
    <source>
        <dbReference type="MGI" id="MGI:1925482"/>
    </source>
</evidence>
<dbReference type="ProteomicsDB" id="320365"/>
<evidence type="ECO:0000313" key="1">
    <source>
        <dbReference type="Ensembl" id="ENSMUSP00000151903.2"/>
    </source>
</evidence>
<organism evidence="1 3">
    <name type="scientific">Mus musculus</name>
    <name type="common">Mouse</name>
    <dbReference type="NCBI Taxonomy" id="10090"/>
    <lineage>
        <taxon>Eukaryota</taxon>
        <taxon>Metazoa</taxon>
        <taxon>Chordata</taxon>
        <taxon>Craniata</taxon>
        <taxon>Vertebrata</taxon>
        <taxon>Euteleostomi</taxon>
        <taxon>Mammalia</taxon>
        <taxon>Eutheria</taxon>
        <taxon>Euarchontoglires</taxon>
        <taxon>Glires</taxon>
        <taxon>Rodentia</taxon>
        <taxon>Myomorpha</taxon>
        <taxon>Muroidea</taxon>
        <taxon>Muridae</taxon>
        <taxon>Murinae</taxon>
        <taxon>Mus</taxon>
        <taxon>Mus</taxon>
    </lineage>
</organism>
<dbReference type="AGR" id="MGI:1925482"/>
<gene>
    <name evidence="1 2" type="primary">Trappc6b</name>
</gene>
<dbReference type="Proteomes" id="UP000000589">
    <property type="component" value="Chromosome 12"/>
</dbReference>
<keyword evidence="4" id="KW-1267">Proteomics identification</keyword>
<dbReference type="Bgee" id="ENSMUSG00000020993">
    <property type="expression patterns" value="Expressed in retinal neural layer and 84 other cell types or tissues"/>
</dbReference>
<reference evidence="1 3" key="2">
    <citation type="journal article" date="2011" name="PLoS Biol.">
        <title>Modernizing reference genome assemblies.</title>
        <authorList>
            <person name="Church D.M."/>
            <person name="Schneider V.A."/>
            <person name="Graves T."/>
            <person name="Auger K."/>
            <person name="Cunningham F."/>
            <person name="Bouk N."/>
            <person name="Chen H.C."/>
            <person name="Agarwala R."/>
            <person name="McLaren W.M."/>
            <person name="Ritchie G.R."/>
            <person name="Albracht D."/>
            <person name="Kremitzki M."/>
            <person name="Rock S."/>
            <person name="Kotkiewicz H."/>
            <person name="Kremitzki C."/>
            <person name="Wollam A."/>
            <person name="Trani L."/>
            <person name="Fulton L."/>
            <person name="Fulton R."/>
            <person name="Matthews L."/>
            <person name="Whitehead S."/>
            <person name="Chow W."/>
            <person name="Torrance J."/>
            <person name="Dunn M."/>
            <person name="Harden G."/>
            <person name="Threadgold G."/>
            <person name="Wood J."/>
            <person name="Collins J."/>
            <person name="Heath P."/>
            <person name="Griffiths G."/>
            <person name="Pelan S."/>
            <person name="Grafham D."/>
            <person name="Eichler E.E."/>
            <person name="Weinstock G."/>
            <person name="Mardis E.R."/>
            <person name="Wilson R.K."/>
            <person name="Howe K."/>
            <person name="Flicek P."/>
            <person name="Hubbard T."/>
        </authorList>
    </citation>
    <scope>NUCLEOTIDE SEQUENCE [LARGE SCALE GENOMIC DNA]</scope>
    <source>
        <strain evidence="1 3">C57BL/6J</strain>
    </source>
</reference>
<proteinExistence type="evidence at protein level"/>
<dbReference type="GO" id="GO:0005794">
    <property type="term" value="C:Golgi apparatus"/>
    <property type="evidence" value="ECO:0007669"/>
    <property type="project" value="UniProtKB-SubCell"/>
</dbReference>
<keyword evidence="3" id="KW-1185">Reference proteome</keyword>
<dbReference type="AlphaFoldDB" id="A0A1W2P836"/>
<dbReference type="InterPro" id="IPR024096">
    <property type="entry name" value="NO_sig/Golgi_transp_ligand-bd"/>
</dbReference>
<dbReference type="VEuPathDB" id="HostDB:ENSMUSG00000020993"/>